<gene>
    <name evidence="1" type="ORF">SAMN04488529_101891</name>
</gene>
<evidence type="ECO:0000313" key="1">
    <source>
        <dbReference type="EMBL" id="SDO94233.1"/>
    </source>
</evidence>
<sequence length="273" mass="30513">MIIEILKLSSLFSLGIIGAFITLGLLIGWIEGISNRTIQLRFGRKAVIVTGIIGTTIHEFSHYIMCKLFGHKVNSVKWFSISANESSELGYVSHSYNKKNIYQRVGNFFIGVAPIVVGTVILVACFYILMPESFNDIYSRVNIKEYVLDSNDFNIKGFFYVLFSNLTIIVKKIFVAKNLINIRFWIYLFIAVSISTHMSLSKADLKNSIDGIFAIVILSVIGSIIAITLNFNIDSIIHNLLILNCIVISFISIGVLFSVVALIIIKIICAIKI</sequence>
<dbReference type="AlphaFoldDB" id="A0A1H0NNH5"/>
<name>A0A1H0NNH5_9CLOT</name>
<organism evidence="1 2">
    <name type="scientific">Clostridium gasigenes</name>
    <dbReference type="NCBI Taxonomy" id="94869"/>
    <lineage>
        <taxon>Bacteria</taxon>
        <taxon>Bacillati</taxon>
        <taxon>Bacillota</taxon>
        <taxon>Clostridia</taxon>
        <taxon>Eubacteriales</taxon>
        <taxon>Clostridiaceae</taxon>
        <taxon>Clostridium</taxon>
    </lineage>
</organism>
<dbReference type="Proteomes" id="UP000198597">
    <property type="component" value="Unassembled WGS sequence"/>
</dbReference>
<evidence type="ECO:0000313" key="2">
    <source>
        <dbReference type="Proteomes" id="UP000198597"/>
    </source>
</evidence>
<accession>A0A1H0NNH5</accession>
<dbReference type="RefSeq" id="WP_089966213.1">
    <property type="nucleotide sequence ID" value="NZ_CP071376.1"/>
</dbReference>
<dbReference type="OrthoDB" id="258743at2"/>
<dbReference type="GeneID" id="65311039"/>
<proteinExistence type="predicted"/>
<keyword evidence="2" id="KW-1185">Reference proteome</keyword>
<dbReference type="EMBL" id="FNJM01000001">
    <property type="protein sequence ID" value="SDO94233.1"/>
    <property type="molecule type" value="Genomic_DNA"/>
</dbReference>
<reference evidence="1 2" key="1">
    <citation type="submission" date="2016-10" db="EMBL/GenBank/DDBJ databases">
        <authorList>
            <person name="de Groot N.N."/>
        </authorList>
    </citation>
    <scope>NUCLEOTIDE SEQUENCE [LARGE SCALE GENOMIC DNA]</scope>
    <source>
        <strain evidence="1 2">DSM 12272</strain>
    </source>
</reference>
<dbReference type="STRING" id="94869.SAMN04488529_101891"/>
<dbReference type="InterPro" id="IPR021683">
    <property type="entry name" value="DUF3267"/>
</dbReference>
<dbReference type="Pfam" id="PF11667">
    <property type="entry name" value="DUF3267"/>
    <property type="match status" value="1"/>
</dbReference>
<protein>
    <submittedName>
        <fullName evidence="1">Putative zincin peptidase</fullName>
    </submittedName>
</protein>